<dbReference type="GO" id="GO:0008237">
    <property type="term" value="F:metallopeptidase activity"/>
    <property type="evidence" value="ECO:0007669"/>
    <property type="project" value="UniProtKB-KW"/>
</dbReference>
<comment type="caution">
    <text evidence="8">The sequence shown here is derived from an EMBL/GenBank/DDBJ whole genome shotgun (WGS) entry which is preliminary data.</text>
</comment>
<organism evidence="8 9">
    <name type="scientific">Faecalitalea cylindroides</name>
    <dbReference type="NCBI Taxonomy" id="39483"/>
    <lineage>
        <taxon>Bacteria</taxon>
        <taxon>Bacillati</taxon>
        <taxon>Bacillota</taxon>
        <taxon>Erysipelotrichia</taxon>
        <taxon>Erysipelotrichales</taxon>
        <taxon>Erysipelotrichaceae</taxon>
        <taxon>Faecalitalea</taxon>
    </lineage>
</organism>
<keyword evidence="2" id="KW-0645">Protease</keyword>
<evidence type="ECO:0000256" key="3">
    <source>
        <dbReference type="ARBA" id="ARBA00022723"/>
    </source>
</evidence>
<reference evidence="8" key="1">
    <citation type="submission" date="2023-01" db="EMBL/GenBank/DDBJ databases">
        <title>Human gut microbiome strain richness.</title>
        <authorList>
            <person name="Chen-Liaw A."/>
        </authorList>
    </citation>
    <scope>NUCLEOTIDE SEQUENCE</scope>
    <source>
        <strain evidence="8">D55st1_G4_D55t1_190419</strain>
    </source>
</reference>
<comment type="similarity">
    <text evidence="1">Belongs to the UPF0758 family.</text>
</comment>
<dbReference type="GO" id="GO:0046872">
    <property type="term" value="F:metal ion binding"/>
    <property type="evidence" value="ECO:0007669"/>
    <property type="project" value="UniProtKB-KW"/>
</dbReference>
<evidence type="ECO:0000256" key="2">
    <source>
        <dbReference type="ARBA" id="ARBA00022670"/>
    </source>
</evidence>
<name>A0AAW6FRX2_9FIRM</name>
<dbReference type="GO" id="GO:0006508">
    <property type="term" value="P:proteolysis"/>
    <property type="evidence" value="ECO:0007669"/>
    <property type="project" value="UniProtKB-KW"/>
</dbReference>
<dbReference type="Proteomes" id="UP001220658">
    <property type="component" value="Unassembled WGS sequence"/>
</dbReference>
<keyword evidence="3" id="KW-0479">Metal-binding</keyword>
<keyword evidence="4" id="KW-0378">Hydrolase</keyword>
<dbReference type="PANTHER" id="PTHR30471">
    <property type="entry name" value="DNA REPAIR PROTEIN RADC"/>
    <property type="match status" value="1"/>
</dbReference>
<dbReference type="PANTHER" id="PTHR30471:SF3">
    <property type="entry name" value="UPF0758 PROTEIN YEES-RELATED"/>
    <property type="match status" value="1"/>
</dbReference>
<dbReference type="InterPro" id="IPR037518">
    <property type="entry name" value="MPN"/>
</dbReference>
<evidence type="ECO:0000256" key="5">
    <source>
        <dbReference type="ARBA" id="ARBA00022833"/>
    </source>
</evidence>
<feature type="domain" description="MPN" evidence="7">
    <location>
        <begin position="21"/>
        <end position="143"/>
    </location>
</feature>
<proteinExistence type="inferred from homology"/>
<protein>
    <submittedName>
        <fullName evidence="8">JAB domain-containing protein</fullName>
    </submittedName>
</protein>
<dbReference type="InterPro" id="IPR025657">
    <property type="entry name" value="RadC_JAB"/>
</dbReference>
<dbReference type="Pfam" id="PF04002">
    <property type="entry name" value="RadC"/>
    <property type="match status" value="1"/>
</dbReference>
<evidence type="ECO:0000259" key="7">
    <source>
        <dbReference type="PROSITE" id="PS50249"/>
    </source>
</evidence>
<evidence type="ECO:0000256" key="4">
    <source>
        <dbReference type="ARBA" id="ARBA00022801"/>
    </source>
</evidence>
<dbReference type="AlphaFoldDB" id="A0AAW6FRX2"/>
<dbReference type="EMBL" id="JAQNCK010000015">
    <property type="protein sequence ID" value="MDC0828339.1"/>
    <property type="molecule type" value="Genomic_DNA"/>
</dbReference>
<gene>
    <name evidence="8" type="ORF">POG00_06380</name>
</gene>
<dbReference type="Gene3D" id="3.40.140.10">
    <property type="entry name" value="Cytidine Deaminase, domain 2"/>
    <property type="match status" value="1"/>
</dbReference>
<dbReference type="PROSITE" id="PS50249">
    <property type="entry name" value="MPN"/>
    <property type="match status" value="1"/>
</dbReference>
<evidence type="ECO:0000256" key="6">
    <source>
        <dbReference type="ARBA" id="ARBA00023049"/>
    </source>
</evidence>
<dbReference type="RefSeq" id="WP_195191407.1">
    <property type="nucleotide sequence ID" value="NZ_JADMUL010000019.1"/>
</dbReference>
<dbReference type="InterPro" id="IPR001405">
    <property type="entry name" value="UPF0758"/>
</dbReference>
<evidence type="ECO:0000313" key="8">
    <source>
        <dbReference type="EMBL" id="MDC0828339.1"/>
    </source>
</evidence>
<keyword evidence="6" id="KW-0482">Metalloprotease</keyword>
<evidence type="ECO:0000256" key="1">
    <source>
        <dbReference type="ARBA" id="ARBA00010243"/>
    </source>
</evidence>
<evidence type="ECO:0000313" key="9">
    <source>
        <dbReference type="Proteomes" id="UP001220658"/>
    </source>
</evidence>
<dbReference type="CDD" id="cd08071">
    <property type="entry name" value="MPN_DUF2466"/>
    <property type="match status" value="1"/>
</dbReference>
<accession>A0AAW6FRX2</accession>
<keyword evidence="5" id="KW-0862">Zinc</keyword>
<sequence>MNLDVVGVRLVKEREIEYSKKICTPYDAVEIIANELKDLDRETCITVNLNCKHQILNAHVVSVGMIDCSIVDMRSILKSALLSNATSIMMFHNHPTGDCEPSIDDIQITESVKQACKLMDIKLLDHIVIGENQFYSCMEGNYHRYHFDKSKSPNNEHNELRTYIQLSGGIEQDANL</sequence>